<proteinExistence type="inferred from homology"/>
<dbReference type="InterPro" id="IPR017850">
    <property type="entry name" value="Alkaline_phosphatase_core_sf"/>
</dbReference>
<feature type="chain" id="PRO_5037941831" evidence="3">
    <location>
        <begin position="21"/>
        <end position="500"/>
    </location>
</feature>
<dbReference type="GO" id="GO:0004065">
    <property type="term" value="F:arylsulfatase activity"/>
    <property type="evidence" value="ECO:0007669"/>
    <property type="project" value="TreeGrafter"/>
</dbReference>
<evidence type="ECO:0000256" key="1">
    <source>
        <dbReference type="ARBA" id="ARBA00008779"/>
    </source>
</evidence>
<evidence type="ECO:0000259" key="4">
    <source>
        <dbReference type="Pfam" id="PF00884"/>
    </source>
</evidence>
<dbReference type="RefSeq" id="WP_267909384.1">
    <property type="nucleotide sequence ID" value="NZ_JAENIL010000018.1"/>
</dbReference>
<reference evidence="5" key="1">
    <citation type="submission" date="2021-01" db="EMBL/GenBank/DDBJ databases">
        <title>Modified the classification status of verrucomicrobia.</title>
        <authorList>
            <person name="Feng X."/>
        </authorList>
    </citation>
    <scope>NUCLEOTIDE SEQUENCE</scope>
    <source>
        <strain evidence="5">KCTC 13126</strain>
    </source>
</reference>
<dbReference type="Pfam" id="PF00884">
    <property type="entry name" value="Sulfatase"/>
    <property type="match status" value="1"/>
</dbReference>
<dbReference type="EMBL" id="JAENIL010000018">
    <property type="protein sequence ID" value="MBK1877457.1"/>
    <property type="molecule type" value="Genomic_DNA"/>
</dbReference>
<gene>
    <name evidence="5" type="ORF">JIN87_11310</name>
</gene>
<keyword evidence="6" id="KW-1185">Reference proteome</keyword>
<feature type="signal peptide" evidence="3">
    <location>
        <begin position="1"/>
        <end position="20"/>
    </location>
</feature>
<dbReference type="SUPFAM" id="SSF53649">
    <property type="entry name" value="Alkaline phosphatase-like"/>
    <property type="match status" value="1"/>
</dbReference>
<dbReference type="InterPro" id="IPR050738">
    <property type="entry name" value="Sulfatase"/>
</dbReference>
<dbReference type="AlphaFoldDB" id="A0A934RV93"/>
<accession>A0A934RV93</accession>
<evidence type="ECO:0000313" key="6">
    <source>
        <dbReference type="Proteomes" id="UP000617628"/>
    </source>
</evidence>
<dbReference type="InterPro" id="IPR020891">
    <property type="entry name" value="UPF0758_CS"/>
</dbReference>
<dbReference type="Proteomes" id="UP000617628">
    <property type="component" value="Unassembled WGS sequence"/>
</dbReference>
<evidence type="ECO:0000256" key="3">
    <source>
        <dbReference type="SAM" id="SignalP"/>
    </source>
</evidence>
<dbReference type="PANTHER" id="PTHR42693">
    <property type="entry name" value="ARYLSULFATASE FAMILY MEMBER"/>
    <property type="match status" value="1"/>
</dbReference>
<evidence type="ECO:0000256" key="2">
    <source>
        <dbReference type="ARBA" id="ARBA00022801"/>
    </source>
</evidence>
<comment type="similarity">
    <text evidence="1">Belongs to the sulfatase family.</text>
</comment>
<keyword evidence="2" id="KW-0378">Hydrolase</keyword>
<dbReference type="Gene3D" id="3.40.720.10">
    <property type="entry name" value="Alkaline Phosphatase, subunit A"/>
    <property type="match status" value="1"/>
</dbReference>
<sequence>MKTVTTKRIRKYLNSTVRFAAIVALGLSLCSASQERPNILWIVVDDMSCDFGYQGQSLVDTPHVDRLAKEGVVFSNAYVTAAVCSSSRSAMITGMYQTSIGAHNHPSGRGEIKQYLPEPVRMVPELFKDAGYYTSNTNIGFKDFGKADYDFVWNPKEIYDAPEWSGRKAEQPFFAQVQLFGGKYRNIPAAYARVKKELEDLVMPDQVSVPPYYPDDPVFRKDWAEYLNSVQYTDWEVGRILQRLEEDEVLDNTIIFFMTDHGISQARGKQFLYEEGIKIPFVVWAPGRIDAGTTRDELIEHIDMAASSLYFAGIDIPEYMQGRPLFGPQAKPREYVVSARDRCDETTDRIRSIRKGNYKYIRNFYPKRPYLQPNLYKDKKPFMGPLKQLHADGKLNAVQSLIMAETRPEEELYYLSDDPWEIRNLADDPRHLEKLREMRAILSNWIIESDDQGRFPESDAAYDSQLKGYLRSQVKRGKNEAAQELQDNIDLMKQWKAEGK</sequence>
<organism evidence="5 6">
    <name type="scientific">Pelagicoccus mobilis</name>
    <dbReference type="NCBI Taxonomy" id="415221"/>
    <lineage>
        <taxon>Bacteria</taxon>
        <taxon>Pseudomonadati</taxon>
        <taxon>Verrucomicrobiota</taxon>
        <taxon>Opitutia</taxon>
        <taxon>Puniceicoccales</taxon>
        <taxon>Pelagicoccaceae</taxon>
        <taxon>Pelagicoccus</taxon>
    </lineage>
</organism>
<dbReference type="PANTHER" id="PTHR42693:SF53">
    <property type="entry name" value="ENDO-4-O-SULFATASE"/>
    <property type="match status" value="1"/>
</dbReference>
<comment type="caution">
    <text evidence="5">The sequence shown here is derived from an EMBL/GenBank/DDBJ whole genome shotgun (WGS) entry which is preliminary data.</text>
</comment>
<dbReference type="PROSITE" id="PS01302">
    <property type="entry name" value="UPF0758"/>
    <property type="match status" value="1"/>
</dbReference>
<name>A0A934RV93_9BACT</name>
<dbReference type="CDD" id="cd16027">
    <property type="entry name" value="SGSH"/>
    <property type="match status" value="1"/>
</dbReference>
<protein>
    <submittedName>
        <fullName evidence="5">Sulfatase</fullName>
    </submittedName>
</protein>
<dbReference type="InterPro" id="IPR000917">
    <property type="entry name" value="Sulfatase_N"/>
</dbReference>
<feature type="domain" description="Sulfatase N-terminal" evidence="4">
    <location>
        <begin position="37"/>
        <end position="314"/>
    </location>
</feature>
<evidence type="ECO:0000313" key="5">
    <source>
        <dbReference type="EMBL" id="MBK1877457.1"/>
    </source>
</evidence>
<keyword evidence="3" id="KW-0732">Signal</keyword>